<keyword evidence="3" id="KW-1185">Reference proteome</keyword>
<dbReference type="Proteomes" id="UP001266305">
    <property type="component" value="Unassembled WGS sequence"/>
</dbReference>
<organism evidence="2 3">
    <name type="scientific">Saguinus oedipus</name>
    <name type="common">Cotton-top tamarin</name>
    <name type="synonym">Oedipomidas oedipus</name>
    <dbReference type="NCBI Taxonomy" id="9490"/>
    <lineage>
        <taxon>Eukaryota</taxon>
        <taxon>Metazoa</taxon>
        <taxon>Chordata</taxon>
        <taxon>Craniata</taxon>
        <taxon>Vertebrata</taxon>
        <taxon>Euteleostomi</taxon>
        <taxon>Mammalia</taxon>
        <taxon>Eutheria</taxon>
        <taxon>Euarchontoglires</taxon>
        <taxon>Primates</taxon>
        <taxon>Haplorrhini</taxon>
        <taxon>Platyrrhini</taxon>
        <taxon>Cebidae</taxon>
        <taxon>Callitrichinae</taxon>
        <taxon>Saguinus</taxon>
    </lineage>
</organism>
<feature type="region of interest" description="Disordered" evidence="1">
    <location>
        <begin position="107"/>
        <end position="140"/>
    </location>
</feature>
<reference evidence="2 3" key="1">
    <citation type="submission" date="2023-05" db="EMBL/GenBank/DDBJ databases">
        <title>B98-5 Cell Line De Novo Hybrid Assembly: An Optical Mapping Approach.</title>
        <authorList>
            <person name="Kananen K."/>
            <person name="Auerbach J.A."/>
            <person name="Kautto E."/>
            <person name="Blachly J.S."/>
        </authorList>
    </citation>
    <scope>NUCLEOTIDE SEQUENCE [LARGE SCALE GENOMIC DNA]</scope>
    <source>
        <strain evidence="2">B95-8</strain>
        <tissue evidence="2">Cell line</tissue>
    </source>
</reference>
<dbReference type="EMBL" id="JASSZA010000011">
    <property type="protein sequence ID" value="KAK2097363.1"/>
    <property type="molecule type" value="Genomic_DNA"/>
</dbReference>
<name>A0ABQ9UJZ5_SAGOE</name>
<protein>
    <submittedName>
        <fullName evidence="2">Uncharacterized protein</fullName>
    </submittedName>
</protein>
<accession>A0ABQ9UJZ5</accession>
<sequence>MLAPCVVQILHRHLHAHAASHATAVHRCTCLSPSTAAARSCLLPGYVWVPEPGAQLFPLCRSHRDGLMVMVVQRIKAVEGHTRLLVVDQETDEELRRRQLTCTEEMAQRGLPPAHDPWEPKPDWAHVGGRSSDASKKGPP</sequence>
<evidence type="ECO:0000313" key="3">
    <source>
        <dbReference type="Proteomes" id="UP001266305"/>
    </source>
</evidence>
<proteinExistence type="predicted"/>
<gene>
    <name evidence="2" type="ORF">P7K49_022814</name>
</gene>
<evidence type="ECO:0000313" key="2">
    <source>
        <dbReference type="EMBL" id="KAK2097363.1"/>
    </source>
</evidence>
<evidence type="ECO:0000256" key="1">
    <source>
        <dbReference type="SAM" id="MobiDB-lite"/>
    </source>
</evidence>
<comment type="caution">
    <text evidence="2">The sequence shown here is derived from an EMBL/GenBank/DDBJ whole genome shotgun (WGS) entry which is preliminary data.</text>
</comment>